<evidence type="ECO:0000313" key="2">
    <source>
        <dbReference type="EMBL" id="TMI78361.1"/>
    </source>
</evidence>
<comment type="caution">
    <text evidence="2">The sequence shown here is derived from an EMBL/GenBank/DDBJ whole genome shotgun (WGS) entry which is preliminary data.</text>
</comment>
<gene>
    <name evidence="2" type="ORF">E6H03_12200</name>
</gene>
<keyword evidence="2" id="KW-0067">ATP-binding</keyword>
<dbReference type="Proteomes" id="UP000318093">
    <property type="component" value="Unassembled WGS sequence"/>
</dbReference>
<evidence type="ECO:0000256" key="1">
    <source>
        <dbReference type="SAM" id="MobiDB-lite"/>
    </source>
</evidence>
<feature type="region of interest" description="Disordered" evidence="1">
    <location>
        <begin position="348"/>
        <end position="414"/>
    </location>
</feature>
<protein>
    <submittedName>
        <fullName evidence="2">ATP-binding protein</fullName>
    </submittedName>
</protein>
<dbReference type="Gene3D" id="3.30.565.10">
    <property type="entry name" value="Histidine kinase-like ATPase, C-terminal domain"/>
    <property type="match status" value="1"/>
</dbReference>
<reference evidence="2 3" key="1">
    <citation type="journal article" date="2019" name="Nat. Microbiol.">
        <title>Mediterranean grassland soil C-N compound turnover is dependent on rainfall and depth, and is mediated by genomically divergent microorganisms.</title>
        <authorList>
            <person name="Diamond S."/>
            <person name="Andeer P.F."/>
            <person name="Li Z."/>
            <person name="Crits-Christoph A."/>
            <person name="Burstein D."/>
            <person name="Anantharaman K."/>
            <person name="Lane K.R."/>
            <person name="Thomas B.C."/>
            <person name="Pan C."/>
            <person name="Northen T.R."/>
            <person name="Banfield J.F."/>
        </authorList>
    </citation>
    <scope>NUCLEOTIDE SEQUENCE [LARGE SCALE GENOMIC DNA]</scope>
    <source>
        <strain evidence="2">NP_6</strain>
    </source>
</reference>
<feature type="compositionally biased region" description="Basic and acidic residues" evidence="1">
    <location>
        <begin position="368"/>
        <end position="382"/>
    </location>
</feature>
<dbReference type="Pfam" id="PF13589">
    <property type="entry name" value="HATPase_c_3"/>
    <property type="match status" value="1"/>
</dbReference>
<dbReference type="EMBL" id="VBAN01000425">
    <property type="protein sequence ID" value="TMI78361.1"/>
    <property type="molecule type" value="Genomic_DNA"/>
</dbReference>
<dbReference type="SUPFAM" id="SSF55874">
    <property type="entry name" value="ATPase domain of HSP90 chaperone/DNA topoisomerase II/histidine kinase"/>
    <property type="match status" value="1"/>
</dbReference>
<evidence type="ECO:0000313" key="3">
    <source>
        <dbReference type="Proteomes" id="UP000318093"/>
    </source>
</evidence>
<feature type="non-terminal residue" evidence="2">
    <location>
        <position position="468"/>
    </location>
</feature>
<dbReference type="InterPro" id="IPR036890">
    <property type="entry name" value="HATPase_C_sf"/>
</dbReference>
<name>A0A537J473_9BACT</name>
<sequence>MSRHRRRIGTLMEPDTLPVRVDKSHLITIGERLYAESVELVRELVNNAYDADATEVHVAIGDAEIQVQDNGLGMDLEGLREYFTIGTADKREHPKSPRFGRPRIGQFGIGKFATLSACERFTVCTRRGGFVAEVVFDKKEWEAAGDRWDLPLRVLPPEPARGDGTTVTLSRLYRHFDPQEVERRLLESVPVRAPDFAVFLKGRRVVGQRLPGHRIPFLEGTVFGPVHGEIVIVPAHLASATDLGIEIKVKHVTVRRELFGMQSWGREAARIRGEVHADFLPVTADRSGFVQDRDEYRAFLEVMDRVVVEVRRALGHLSDRKERQKTRQAVREAFRRIQLALARNPDLSPFGPVPYAQTTGSLGGSGFVREERAEREGGREGAVDAAAAGRSPSSANGVRSVPPPQRRQRRPRVRRLTPNAVVQRVRLGQAGVTCCLDHFGPEGKEAFSEGATIYVNRDHPLYIRNSRR</sequence>
<accession>A0A537J473</accession>
<organism evidence="2 3">
    <name type="scientific">Candidatus Segetimicrobium genomatis</name>
    <dbReference type="NCBI Taxonomy" id="2569760"/>
    <lineage>
        <taxon>Bacteria</taxon>
        <taxon>Bacillati</taxon>
        <taxon>Candidatus Sysuimicrobiota</taxon>
        <taxon>Candidatus Sysuimicrobiia</taxon>
        <taxon>Candidatus Sysuimicrobiales</taxon>
        <taxon>Candidatus Segetimicrobiaceae</taxon>
        <taxon>Candidatus Segetimicrobium</taxon>
    </lineage>
</organism>
<dbReference type="AlphaFoldDB" id="A0A537J473"/>
<proteinExistence type="predicted"/>
<dbReference type="GO" id="GO:0005524">
    <property type="term" value="F:ATP binding"/>
    <property type="evidence" value="ECO:0007669"/>
    <property type="project" value="UniProtKB-KW"/>
</dbReference>
<keyword evidence="2" id="KW-0547">Nucleotide-binding</keyword>